<dbReference type="PANTHER" id="PTHR24305">
    <property type="entry name" value="CYTOCHROME P450"/>
    <property type="match status" value="1"/>
</dbReference>
<keyword evidence="4" id="KW-0349">Heme</keyword>
<evidence type="ECO:0000256" key="4">
    <source>
        <dbReference type="ARBA" id="ARBA00022617"/>
    </source>
</evidence>
<evidence type="ECO:0000256" key="1">
    <source>
        <dbReference type="ARBA" id="ARBA00001971"/>
    </source>
</evidence>
<dbReference type="InterPro" id="IPR036396">
    <property type="entry name" value="Cyt_P450_sf"/>
</dbReference>
<gene>
    <name evidence="10" type="primary">cyp64</name>
    <name evidence="10" type="ORF">HETIRDRAFT_123163</name>
</gene>
<evidence type="ECO:0000313" key="10">
    <source>
        <dbReference type="EMBL" id="ETW80712.1"/>
    </source>
</evidence>
<dbReference type="GeneID" id="20666813"/>
<feature type="transmembrane region" description="Helical" evidence="9">
    <location>
        <begin position="6"/>
        <end position="24"/>
    </location>
</feature>
<dbReference type="InParanoid" id="W4K4H3"/>
<accession>W4K4H3</accession>
<reference evidence="10 11" key="1">
    <citation type="journal article" date="2012" name="New Phytol.">
        <title>Insight into trade-off between wood decay and parasitism from the genome of a fungal forest pathogen.</title>
        <authorList>
            <person name="Olson A."/>
            <person name="Aerts A."/>
            <person name="Asiegbu F."/>
            <person name="Belbahri L."/>
            <person name="Bouzid O."/>
            <person name="Broberg A."/>
            <person name="Canback B."/>
            <person name="Coutinho P.M."/>
            <person name="Cullen D."/>
            <person name="Dalman K."/>
            <person name="Deflorio G."/>
            <person name="van Diepen L.T."/>
            <person name="Dunand C."/>
            <person name="Duplessis S."/>
            <person name="Durling M."/>
            <person name="Gonthier P."/>
            <person name="Grimwood J."/>
            <person name="Fossdal C.G."/>
            <person name="Hansson D."/>
            <person name="Henrissat B."/>
            <person name="Hietala A."/>
            <person name="Himmelstrand K."/>
            <person name="Hoffmeister D."/>
            <person name="Hogberg N."/>
            <person name="James T.Y."/>
            <person name="Karlsson M."/>
            <person name="Kohler A."/>
            <person name="Kues U."/>
            <person name="Lee Y.H."/>
            <person name="Lin Y.C."/>
            <person name="Lind M."/>
            <person name="Lindquist E."/>
            <person name="Lombard V."/>
            <person name="Lucas S."/>
            <person name="Lunden K."/>
            <person name="Morin E."/>
            <person name="Murat C."/>
            <person name="Park J."/>
            <person name="Raffaello T."/>
            <person name="Rouze P."/>
            <person name="Salamov A."/>
            <person name="Schmutz J."/>
            <person name="Solheim H."/>
            <person name="Stahlberg J."/>
            <person name="Velez H."/>
            <person name="de Vries R.P."/>
            <person name="Wiebenga A."/>
            <person name="Woodward S."/>
            <person name="Yakovlev I."/>
            <person name="Garbelotto M."/>
            <person name="Martin F."/>
            <person name="Grigoriev I.V."/>
            <person name="Stenlid J."/>
        </authorList>
    </citation>
    <scope>NUCLEOTIDE SEQUENCE [LARGE SCALE GENOMIC DNA]</scope>
    <source>
        <strain evidence="10 11">TC 32-1</strain>
    </source>
</reference>
<dbReference type="GO" id="GO:0004497">
    <property type="term" value="F:monooxygenase activity"/>
    <property type="evidence" value="ECO:0007669"/>
    <property type="project" value="UniProtKB-KW"/>
</dbReference>
<comment type="pathway">
    <text evidence="2">Secondary metabolite biosynthesis.</text>
</comment>
<protein>
    <submittedName>
        <fullName evidence="10">Cytochrome P450 monooxygenase 64</fullName>
    </submittedName>
</protein>
<evidence type="ECO:0000256" key="5">
    <source>
        <dbReference type="ARBA" id="ARBA00022723"/>
    </source>
</evidence>
<dbReference type="GO" id="GO:0020037">
    <property type="term" value="F:heme binding"/>
    <property type="evidence" value="ECO:0007669"/>
    <property type="project" value="InterPro"/>
</dbReference>
<dbReference type="AlphaFoldDB" id="W4K4H3"/>
<keyword evidence="5" id="KW-0479">Metal-binding</keyword>
<keyword evidence="7" id="KW-0408">Iron</keyword>
<dbReference type="Pfam" id="PF00067">
    <property type="entry name" value="p450"/>
    <property type="match status" value="1"/>
</dbReference>
<evidence type="ECO:0000256" key="2">
    <source>
        <dbReference type="ARBA" id="ARBA00005179"/>
    </source>
</evidence>
<dbReference type="SUPFAM" id="SSF48264">
    <property type="entry name" value="Cytochrome P450"/>
    <property type="match status" value="1"/>
</dbReference>
<keyword evidence="6" id="KW-0560">Oxidoreductase</keyword>
<dbReference type="InterPro" id="IPR001128">
    <property type="entry name" value="Cyt_P450"/>
</dbReference>
<keyword evidence="9" id="KW-0472">Membrane</keyword>
<dbReference type="KEGG" id="hir:HETIRDRAFT_123163"/>
<evidence type="ECO:0000256" key="3">
    <source>
        <dbReference type="ARBA" id="ARBA00010617"/>
    </source>
</evidence>
<evidence type="ECO:0000256" key="6">
    <source>
        <dbReference type="ARBA" id="ARBA00023002"/>
    </source>
</evidence>
<keyword evidence="9" id="KW-1133">Transmembrane helix</keyword>
<comment type="similarity">
    <text evidence="3">Belongs to the cytochrome P450 family.</text>
</comment>
<dbReference type="Proteomes" id="UP000030671">
    <property type="component" value="Unassembled WGS sequence"/>
</dbReference>
<keyword evidence="11" id="KW-1185">Reference proteome</keyword>
<dbReference type="GO" id="GO:0005506">
    <property type="term" value="F:iron ion binding"/>
    <property type="evidence" value="ECO:0007669"/>
    <property type="project" value="InterPro"/>
</dbReference>
<keyword evidence="8 10" id="KW-0503">Monooxygenase</keyword>
<dbReference type="PANTHER" id="PTHR24305:SF166">
    <property type="entry name" value="CYTOCHROME P450 12A4, MITOCHONDRIAL-RELATED"/>
    <property type="match status" value="1"/>
</dbReference>
<dbReference type="OrthoDB" id="1470350at2759"/>
<evidence type="ECO:0000313" key="11">
    <source>
        <dbReference type="Proteomes" id="UP000030671"/>
    </source>
</evidence>
<organism evidence="10 11">
    <name type="scientific">Heterobasidion irregulare (strain TC 32-1)</name>
    <dbReference type="NCBI Taxonomy" id="747525"/>
    <lineage>
        <taxon>Eukaryota</taxon>
        <taxon>Fungi</taxon>
        <taxon>Dikarya</taxon>
        <taxon>Basidiomycota</taxon>
        <taxon>Agaricomycotina</taxon>
        <taxon>Agaricomycetes</taxon>
        <taxon>Russulales</taxon>
        <taxon>Bondarzewiaceae</taxon>
        <taxon>Heterobasidion</taxon>
        <taxon>Heterobasidion annosum species complex</taxon>
    </lineage>
</organism>
<sequence>MGLTYSSLTAFSIAVVAVAALALLKSLFRRRLLKDIQGPPSNSFWLGTYPVHLFLGHEKDLRYQNEVGDLDFQWMSQYGTAWRVDGCMGEDILMLVDPKALQHILQAAGYKYPKSAEDRQFLRMVTGEGLAWAHGEDHSRQRKIMNPAFSSTQLKTFLPLFHFRASQLVQKWENLIAGDVSNAPVLNVASWLSRMTLDVIGEGMLHPVDHFGALDDTKSEFMNNWDSLFIDSTLYPAPLDLLAKSFFNSIPTSVLYYTRYLPSREYRRFREYLDFARVISRDIIRKSEARGDGKDVMSVLVRANASENPKTKLSEPEVIDQISTLMLAGHDTTAATASWVLWELAKDPEFQRKAREEIRAARAQVTARGDADFSMADLEGLTLMQAAMKVRMRLHPILWHISRYAEKDDVIPLAQPIVTKSGKQISSIPVSKGTKVKLSLCAYNRLPSIWGEDADRWNPNRWIGMDSSKQTSVGVYSNLVIELQAILASVLEKFEFAMPPDADKHPVCRKPTLVMTPIVEGHRGTWLGLTVKNVA</sequence>
<evidence type="ECO:0000256" key="9">
    <source>
        <dbReference type="SAM" id="Phobius"/>
    </source>
</evidence>
<dbReference type="EMBL" id="KI925459">
    <property type="protein sequence ID" value="ETW80712.1"/>
    <property type="molecule type" value="Genomic_DNA"/>
</dbReference>
<comment type="cofactor">
    <cofactor evidence="1">
        <name>heme</name>
        <dbReference type="ChEBI" id="CHEBI:30413"/>
    </cofactor>
</comment>
<dbReference type="InterPro" id="IPR050121">
    <property type="entry name" value="Cytochrome_P450_monoxygenase"/>
</dbReference>
<evidence type="ECO:0000256" key="7">
    <source>
        <dbReference type="ARBA" id="ARBA00023004"/>
    </source>
</evidence>
<dbReference type="STRING" id="747525.W4K4H3"/>
<proteinExistence type="inferred from homology"/>
<dbReference type="eggNOG" id="KOG0157">
    <property type="taxonomic scope" value="Eukaryota"/>
</dbReference>
<dbReference type="HOGENOM" id="CLU_001570_5_11_1"/>
<keyword evidence="9" id="KW-0812">Transmembrane</keyword>
<dbReference type="RefSeq" id="XP_009547428.1">
    <property type="nucleotide sequence ID" value="XM_009549133.1"/>
</dbReference>
<dbReference type="GO" id="GO:0016705">
    <property type="term" value="F:oxidoreductase activity, acting on paired donors, with incorporation or reduction of molecular oxygen"/>
    <property type="evidence" value="ECO:0007669"/>
    <property type="project" value="InterPro"/>
</dbReference>
<dbReference type="Gene3D" id="1.10.630.10">
    <property type="entry name" value="Cytochrome P450"/>
    <property type="match status" value="1"/>
</dbReference>
<name>W4K4H3_HETIT</name>
<evidence type="ECO:0000256" key="8">
    <source>
        <dbReference type="ARBA" id="ARBA00023033"/>
    </source>
</evidence>